<comment type="caution">
    <text evidence="1">The sequence shown here is derived from an EMBL/GenBank/DDBJ whole genome shotgun (WGS) entry which is preliminary data.</text>
</comment>
<dbReference type="EMBL" id="VWVM01000024">
    <property type="protein sequence ID" value="KAA6119584.1"/>
    <property type="molecule type" value="Genomic_DNA"/>
</dbReference>
<keyword evidence="2" id="KW-1185">Reference proteome</keyword>
<name>A0AB34CCZ3_9GAMM</name>
<evidence type="ECO:0000313" key="1">
    <source>
        <dbReference type="EMBL" id="KAA6119584.1"/>
    </source>
</evidence>
<dbReference type="Proteomes" id="UP000324255">
    <property type="component" value="Unassembled WGS sequence"/>
</dbReference>
<dbReference type="AlphaFoldDB" id="A0AB34CCZ3"/>
<organism evidence="1 2">
    <name type="scientific">Candidatus Pantoea gossypiicola</name>
    <dbReference type="NCBI Taxonomy" id="2608008"/>
    <lineage>
        <taxon>Bacteria</taxon>
        <taxon>Pseudomonadati</taxon>
        <taxon>Pseudomonadota</taxon>
        <taxon>Gammaproteobacteria</taxon>
        <taxon>Enterobacterales</taxon>
        <taxon>Erwiniaceae</taxon>
        <taxon>Pantoea</taxon>
    </lineage>
</organism>
<evidence type="ECO:0000313" key="2">
    <source>
        <dbReference type="Proteomes" id="UP000324255"/>
    </source>
</evidence>
<proteinExistence type="predicted"/>
<gene>
    <name evidence="1" type="ORF">F3I20_21060</name>
</gene>
<accession>A0AB34CCZ3</accession>
<sequence length="77" mass="8855">MTSSAKTSSARCWLKAWRQKMPGGAEAALSYYRRCSQANRKGRMFDDLLHEARQWVRFRSCSGGRRKATRSRQGSLL</sequence>
<reference evidence="1 2" key="1">
    <citation type="submission" date="2019-09" db="EMBL/GenBank/DDBJ databases">
        <title>Genomic diversity of phyloplane-associated Pantoea species in Pakistan cotton crop.</title>
        <authorList>
            <person name="Tufail M.R."/>
            <person name="Cook D.R."/>
        </authorList>
    </citation>
    <scope>NUCLEOTIDE SEQUENCE [LARGE SCALE GENOMIC DNA]</scope>
    <source>
        <strain evidence="1 2">B_8</strain>
    </source>
</reference>
<protein>
    <submittedName>
        <fullName evidence="1">Uncharacterized protein</fullName>
    </submittedName>
</protein>